<evidence type="ECO:0000313" key="2">
    <source>
        <dbReference type="Proteomes" id="UP000029646"/>
    </source>
</evidence>
<protein>
    <submittedName>
        <fullName evidence="1">TolB protein periplasmic protein</fullName>
    </submittedName>
</protein>
<comment type="caution">
    <text evidence="1">The sequence shown here is derived from an EMBL/GenBank/DDBJ whole genome shotgun (WGS) entry which is preliminary data.</text>
</comment>
<accession>A0A090VXN7</accession>
<organism evidence="1 2">
    <name type="scientific">Jejuia pallidilutea</name>
    <dbReference type="NCBI Taxonomy" id="504487"/>
    <lineage>
        <taxon>Bacteria</taxon>
        <taxon>Pseudomonadati</taxon>
        <taxon>Bacteroidota</taxon>
        <taxon>Flavobacteriia</taxon>
        <taxon>Flavobacteriales</taxon>
        <taxon>Flavobacteriaceae</taxon>
        <taxon>Jejuia</taxon>
    </lineage>
</organism>
<reference evidence="1 2" key="1">
    <citation type="journal article" date="2014" name="Genome Announc.">
        <title>Draft Genome Sequence of Marine Flavobacterium Jejuia pallidilutea Strain 11shimoA1 and Pigmentation Mutants.</title>
        <authorList>
            <person name="Takatani N."/>
            <person name="Nakanishi M."/>
            <person name="Meirelles P."/>
            <person name="Mino S."/>
            <person name="Suda W."/>
            <person name="Oshima K."/>
            <person name="Hattori M."/>
            <person name="Ohkuma M."/>
            <person name="Hosokawa M."/>
            <person name="Miyashita K."/>
            <person name="Thompson F.L."/>
            <person name="Niwa A."/>
            <person name="Sawabe T."/>
            <person name="Sawabe T."/>
        </authorList>
    </citation>
    <scope>NUCLEOTIDE SEQUENCE [LARGE SCALE GENOMIC DNA]</scope>
    <source>
        <strain evidence="2">JCM19302</strain>
    </source>
</reference>
<dbReference type="AlphaFoldDB" id="A0A090VXN7"/>
<proteinExistence type="predicted"/>
<name>A0A090VXN7_9FLAO</name>
<dbReference type="Proteomes" id="UP000029646">
    <property type="component" value="Unassembled WGS sequence"/>
</dbReference>
<sequence length="79" mass="9006">MKYFSLIICIVCLFNCKNEKKQTTKTINETVKAQDSLIYPGEKHFKSIRQVTFGGDNARLIGVLMINKLCFNLTTKNGM</sequence>
<dbReference type="EMBL" id="BBNS01000001">
    <property type="protein sequence ID" value="GAL69495.1"/>
    <property type="molecule type" value="Genomic_DNA"/>
</dbReference>
<gene>
    <name evidence="1" type="ORF">JCM19302_4224</name>
</gene>
<evidence type="ECO:0000313" key="1">
    <source>
        <dbReference type="EMBL" id="GAL69495.1"/>
    </source>
</evidence>